<proteinExistence type="predicted"/>
<organism evidence="1">
    <name type="scientific">marine sediment metagenome</name>
    <dbReference type="NCBI Taxonomy" id="412755"/>
    <lineage>
        <taxon>unclassified sequences</taxon>
        <taxon>metagenomes</taxon>
        <taxon>ecological metagenomes</taxon>
    </lineage>
</organism>
<evidence type="ECO:0000313" key="1">
    <source>
        <dbReference type="EMBL" id="KKK68230.1"/>
    </source>
</evidence>
<dbReference type="EMBL" id="LAZR01059236">
    <property type="protein sequence ID" value="KKK68230.1"/>
    <property type="molecule type" value="Genomic_DNA"/>
</dbReference>
<name>A0A0F8Y3P4_9ZZZZ</name>
<feature type="non-terminal residue" evidence="1">
    <location>
        <position position="1"/>
    </location>
</feature>
<dbReference type="AlphaFoldDB" id="A0A0F8Y3P4"/>
<accession>A0A0F8Y3P4</accession>
<gene>
    <name evidence="1" type="ORF">LCGC14_2946190</name>
</gene>
<reference evidence="1" key="1">
    <citation type="journal article" date="2015" name="Nature">
        <title>Complex archaea that bridge the gap between prokaryotes and eukaryotes.</title>
        <authorList>
            <person name="Spang A."/>
            <person name="Saw J.H."/>
            <person name="Jorgensen S.L."/>
            <person name="Zaremba-Niedzwiedzka K."/>
            <person name="Martijn J."/>
            <person name="Lind A.E."/>
            <person name="van Eijk R."/>
            <person name="Schleper C."/>
            <person name="Guy L."/>
            <person name="Ettema T.J."/>
        </authorList>
    </citation>
    <scope>NUCLEOTIDE SEQUENCE</scope>
</reference>
<protein>
    <submittedName>
        <fullName evidence="1">Uncharacterized protein</fullName>
    </submittedName>
</protein>
<comment type="caution">
    <text evidence="1">The sequence shown here is derived from an EMBL/GenBank/DDBJ whole genome shotgun (WGS) entry which is preliminary data.</text>
</comment>
<sequence>VRRFEELKAHIKEELQAWLREADNTVHESVLSSGLSSGARLWIRLQLLGTLGTTRKPKQKGEN</sequence>